<dbReference type="EMBL" id="BKCL01000003">
    <property type="protein sequence ID" value="GEQ97713.1"/>
    <property type="molecule type" value="Genomic_DNA"/>
</dbReference>
<feature type="transmembrane region" description="Helical" evidence="1">
    <location>
        <begin position="279"/>
        <end position="298"/>
    </location>
</feature>
<dbReference type="Pfam" id="PF00873">
    <property type="entry name" value="ACR_tran"/>
    <property type="match status" value="1"/>
</dbReference>
<feature type="transmembrane region" description="Helical" evidence="1">
    <location>
        <begin position="310"/>
        <end position="335"/>
    </location>
</feature>
<sequence length="367" mass="40958">MLRAAVDDLKAQLGTYDEVFNIRDSLQTAMEELQFELKPGARELGFTLADVTRQVRQAYYGEEVQRLPRDGNDVKVFVRYPSNTRRSIDSLSDFRLRTNDGREVPLFTVADISYKPGLKRIDRRERQRSAVISAELSNEVREQIYEDLRTNFYPQWEKRFPGISRGEIGQAEGQAKFMAEILALEGIALFVMYALIAVAFRSYFLPLLVMTAIPFGFMGAVLGHLLLGMPMALFSYFGLAAAAGVVVNDNLVLVDYIGRLREKGVGAFDALVEAGVARFRPILLTSVTTFIGLVPMMLERSTQAQFLKPTVVALAFGVLLATFVTLFLVPALYGLGEDMKRFMKGLWTGDKQAKLGQAHKSATNPAE</sequence>
<dbReference type="Proteomes" id="UP000325187">
    <property type="component" value="Unassembled WGS sequence"/>
</dbReference>
<name>A0A5A7MYS9_9PROT</name>
<dbReference type="EMBL" id="BKCM01000007">
    <property type="protein sequence ID" value="GER00977.1"/>
    <property type="molecule type" value="Genomic_DNA"/>
</dbReference>
<dbReference type="Gene3D" id="3.30.70.1440">
    <property type="entry name" value="Multidrug efflux transporter AcrB pore domain"/>
    <property type="match status" value="1"/>
</dbReference>
<dbReference type="InterPro" id="IPR001036">
    <property type="entry name" value="Acrflvin-R"/>
</dbReference>
<proteinExistence type="predicted"/>
<dbReference type="SUPFAM" id="SSF82866">
    <property type="entry name" value="Multidrug efflux transporter AcrB transmembrane domain"/>
    <property type="match status" value="1"/>
</dbReference>
<gene>
    <name evidence="2" type="ORF">JCM17844_13500</name>
    <name evidence="3" type="ORF">JCM17845_16000</name>
</gene>
<evidence type="ECO:0000313" key="2">
    <source>
        <dbReference type="EMBL" id="GEQ97713.1"/>
    </source>
</evidence>
<keyword evidence="1" id="KW-0812">Transmembrane</keyword>
<dbReference type="Gene3D" id="3.30.2090.10">
    <property type="entry name" value="Multidrug efflux transporter AcrB TolC docking domain, DN and DC subdomains"/>
    <property type="match status" value="1"/>
</dbReference>
<evidence type="ECO:0000256" key="1">
    <source>
        <dbReference type="SAM" id="Phobius"/>
    </source>
</evidence>
<evidence type="ECO:0000313" key="4">
    <source>
        <dbReference type="Proteomes" id="UP000322084"/>
    </source>
</evidence>
<dbReference type="GO" id="GO:0042910">
    <property type="term" value="F:xenobiotic transmembrane transporter activity"/>
    <property type="evidence" value="ECO:0007669"/>
    <property type="project" value="TreeGrafter"/>
</dbReference>
<keyword evidence="1" id="KW-0472">Membrane</keyword>
<evidence type="ECO:0008006" key="6">
    <source>
        <dbReference type="Google" id="ProtNLM"/>
    </source>
</evidence>
<dbReference type="InterPro" id="IPR027463">
    <property type="entry name" value="AcrB_DN_DC_subdom"/>
</dbReference>
<keyword evidence="5" id="KW-1185">Reference proteome</keyword>
<reference evidence="4 5" key="1">
    <citation type="submission" date="2019-09" db="EMBL/GenBank/DDBJ databases">
        <title>NBRP : Genome information of microbial organism related human and environment.</title>
        <authorList>
            <person name="Hattori M."/>
            <person name="Oshima K."/>
            <person name="Inaba H."/>
            <person name="Suda W."/>
            <person name="Sakamoto M."/>
            <person name="Iino T."/>
            <person name="Kitahara M."/>
            <person name="Oshida Y."/>
            <person name="Iida T."/>
            <person name="Kudo T."/>
            <person name="Itoh T."/>
            <person name="Ohkuma M."/>
        </authorList>
    </citation>
    <scope>NUCLEOTIDE SEQUENCE [LARGE SCALE GENOMIC DNA]</scope>
    <source>
        <strain evidence="2 4">Hi-2</strain>
        <strain evidence="3 5">Mie-1</strain>
    </source>
</reference>
<dbReference type="GO" id="GO:0005886">
    <property type="term" value="C:plasma membrane"/>
    <property type="evidence" value="ECO:0007669"/>
    <property type="project" value="TreeGrafter"/>
</dbReference>
<protein>
    <recommendedName>
        <fullName evidence="6">Efflux RND transporter permease subunit</fullName>
    </recommendedName>
</protein>
<evidence type="ECO:0000313" key="3">
    <source>
        <dbReference type="EMBL" id="GER00977.1"/>
    </source>
</evidence>
<accession>A0A5A7MYS9</accession>
<feature type="transmembrane region" description="Helical" evidence="1">
    <location>
        <begin position="207"/>
        <end position="227"/>
    </location>
</feature>
<organism evidence="3 5">
    <name type="scientific">Iodidimonas gelatinilytica</name>
    <dbReference type="NCBI Taxonomy" id="1236966"/>
    <lineage>
        <taxon>Bacteria</taxon>
        <taxon>Pseudomonadati</taxon>
        <taxon>Pseudomonadota</taxon>
        <taxon>Alphaproteobacteria</taxon>
        <taxon>Iodidimonadales</taxon>
        <taxon>Iodidimonadaceae</taxon>
        <taxon>Iodidimonas</taxon>
    </lineage>
</organism>
<dbReference type="Gene3D" id="1.20.1640.10">
    <property type="entry name" value="Multidrug efflux transporter AcrB transmembrane domain"/>
    <property type="match status" value="1"/>
</dbReference>
<dbReference type="RefSeq" id="WP_210431495.1">
    <property type="nucleotide sequence ID" value="NZ_BKCL01000003.1"/>
</dbReference>
<dbReference type="AlphaFoldDB" id="A0A5A7MYS9"/>
<feature type="transmembrane region" description="Helical" evidence="1">
    <location>
        <begin position="181"/>
        <end position="200"/>
    </location>
</feature>
<dbReference type="PANTHER" id="PTHR32063:SF33">
    <property type="entry name" value="RND SUPERFAMILY EFFLUX PUMP PERMEASE COMPONENT"/>
    <property type="match status" value="1"/>
</dbReference>
<keyword evidence="1" id="KW-1133">Transmembrane helix</keyword>
<feature type="transmembrane region" description="Helical" evidence="1">
    <location>
        <begin position="233"/>
        <end position="258"/>
    </location>
</feature>
<dbReference type="PANTHER" id="PTHR32063">
    <property type="match status" value="1"/>
</dbReference>
<comment type="caution">
    <text evidence="3">The sequence shown here is derived from an EMBL/GenBank/DDBJ whole genome shotgun (WGS) entry which is preliminary data.</text>
</comment>
<accession>A0A5A7MR74</accession>
<evidence type="ECO:0000313" key="5">
    <source>
        <dbReference type="Proteomes" id="UP000325187"/>
    </source>
</evidence>
<dbReference type="Proteomes" id="UP000322084">
    <property type="component" value="Unassembled WGS sequence"/>
</dbReference>
<dbReference type="SUPFAM" id="SSF82714">
    <property type="entry name" value="Multidrug efflux transporter AcrB TolC docking domain, DN and DC subdomains"/>
    <property type="match status" value="1"/>
</dbReference>